<evidence type="ECO:0000313" key="6">
    <source>
        <dbReference type="EMBL" id="BAC24081.1"/>
    </source>
</evidence>
<reference evidence="6" key="1">
    <citation type="journal article" date="2002" name="Genetics">
        <title>Coevolution of the S-locus genes SRK, SLG and SP11/SCR in Brassica oleracea and B. rapa.</title>
        <authorList>
            <person name="Sato K."/>
            <person name="Nishio T."/>
            <person name="Kimura R."/>
            <person name="Kusaba M."/>
            <person name="Suzuki T."/>
            <person name="Hatakeyama K."/>
            <person name="Ockendon D.J."/>
            <person name="Satta Y."/>
        </authorList>
    </citation>
    <scope>NUCLEOTIDE SEQUENCE</scope>
</reference>
<comment type="subcellular location">
    <subcellularLocation>
        <location evidence="1">Secreted</location>
    </subcellularLocation>
</comment>
<organism evidence="6">
    <name type="scientific">Brassica oleracea</name>
    <name type="common">Wild cabbage</name>
    <dbReference type="NCBI Taxonomy" id="3712"/>
    <lineage>
        <taxon>Eukaryota</taxon>
        <taxon>Viridiplantae</taxon>
        <taxon>Streptophyta</taxon>
        <taxon>Embryophyta</taxon>
        <taxon>Tracheophyta</taxon>
        <taxon>Spermatophyta</taxon>
        <taxon>Magnoliopsida</taxon>
        <taxon>eudicotyledons</taxon>
        <taxon>Gunneridae</taxon>
        <taxon>Pentapetalae</taxon>
        <taxon>rosids</taxon>
        <taxon>malvids</taxon>
        <taxon>Brassicales</taxon>
        <taxon>Brassicaceae</taxon>
        <taxon>Brassiceae</taxon>
        <taxon>Brassica</taxon>
    </lineage>
</organism>
<evidence type="ECO:0000256" key="5">
    <source>
        <dbReference type="ARBA" id="ARBA00023157"/>
    </source>
</evidence>
<proteinExistence type="evidence at transcript level"/>
<evidence type="ECO:0000256" key="2">
    <source>
        <dbReference type="ARBA" id="ARBA00006722"/>
    </source>
</evidence>
<evidence type="ECO:0000256" key="1">
    <source>
        <dbReference type="ARBA" id="ARBA00004613"/>
    </source>
</evidence>
<gene>
    <name evidence="6" type="primary">SP11-46</name>
</gene>
<sequence length="65" mass="7456">FQEVEANMMRQFSCHRNFLGVCGTPGDKYCESLFKRRLNEQTASKCICVPKHKRASCTCQLGHQC</sequence>
<dbReference type="InterPro" id="IPR010682">
    <property type="entry name" value="SCRL"/>
</dbReference>
<dbReference type="AlphaFoldDB" id="Q84KT4"/>
<evidence type="ECO:0000256" key="4">
    <source>
        <dbReference type="ARBA" id="ARBA00022729"/>
    </source>
</evidence>
<name>Q84KT4_BRAOL</name>
<keyword evidence="5" id="KW-1015">Disulfide bond</keyword>
<dbReference type="Pfam" id="PF06876">
    <property type="entry name" value="SCRL"/>
    <property type="match status" value="1"/>
</dbReference>
<keyword evidence="3" id="KW-0964">Secreted</keyword>
<keyword evidence="4" id="KW-0732">Signal</keyword>
<protein>
    <submittedName>
        <fullName evidence="6">S-locus protein 11</fullName>
    </submittedName>
</protein>
<feature type="non-terminal residue" evidence="6">
    <location>
        <position position="1"/>
    </location>
</feature>
<dbReference type="GO" id="GO:0007165">
    <property type="term" value="P:signal transduction"/>
    <property type="evidence" value="ECO:0007669"/>
    <property type="project" value="InterPro"/>
</dbReference>
<comment type="similarity">
    <text evidence="2">Belongs to the DEFL family.</text>
</comment>
<dbReference type="EMBL" id="AB054747">
    <property type="protein sequence ID" value="BAC24081.1"/>
    <property type="molecule type" value="mRNA"/>
</dbReference>
<evidence type="ECO:0000256" key="3">
    <source>
        <dbReference type="ARBA" id="ARBA00022525"/>
    </source>
</evidence>
<dbReference type="GO" id="GO:0005576">
    <property type="term" value="C:extracellular region"/>
    <property type="evidence" value="ECO:0007669"/>
    <property type="project" value="UniProtKB-SubCell"/>
</dbReference>
<accession>Q84KT4</accession>